<protein>
    <submittedName>
        <fullName evidence="1">Uncharacterized protein</fullName>
    </submittedName>
</protein>
<reference evidence="1" key="1">
    <citation type="submission" date="2015-07" db="EMBL/GenBank/DDBJ databases">
        <title>MeaNS - Measles Nucleotide Surveillance Program.</title>
        <authorList>
            <person name="Tran T."/>
            <person name="Druce J."/>
        </authorList>
    </citation>
    <scope>NUCLEOTIDE SEQUENCE</scope>
    <source>
        <strain evidence="1">UCB-OBI-ISO-001</strain>
        <tissue evidence="1">Gonad</tissue>
    </source>
</reference>
<evidence type="ECO:0000313" key="1">
    <source>
        <dbReference type="EMBL" id="KOF88792.1"/>
    </source>
</evidence>
<accession>A0A0L8HHS1</accession>
<proteinExistence type="predicted"/>
<sequence length="56" mass="6521">MQDKGDDIFEAEVISTKRNRIKDYIGICGSSADGYEKRHEEKNIHEYEQMTEPVIC</sequence>
<dbReference type="AlphaFoldDB" id="A0A0L8HHS1"/>
<name>A0A0L8HHS1_OCTBM</name>
<organism evidence="1">
    <name type="scientific">Octopus bimaculoides</name>
    <name type="common">California two-spotted octopus</name>
    <dbReference type="NCBI Taxonomy" id="37653"/>
    <lineage>
        <taxon>Eukaryota</taxon>
        <taxon>Metazoa</taxon>
        <taxon>Spiralia</taxon>
        <taxon>Lophotrochozoa</taxon>
        <taxon>Mollusca</taxon>
        <taxon>Cephalopoda</taxon>
        <taxon>Coleoidea</taxon>
        <taxon>Octopodiformes</taxon>
        <taxon>Octopoda</taxon>
        <taxon>Incirrata</taxon>
        <taxon>Octopodidae</taxon>
        <taxon>Octopus</taxon>
    </lineage>
</organism>
<gene>
    <name evidence="1" type="ORF">OCBIM_22014238mg</name>
</gene>
<dbReference type="EMBL" id="KQ418105">
    <property type="protein sequence ID" value="KOF88792.1"/>
    <property type="molecule type" value="Genomic_DNA"/>
</dbReference>